<dbReference type="AlphaFoldDB" id="A0A9N9RWK8"/>
<dbReference type="Proteomes" id="UP001153620">
    <property type="component" value="Chromosome 2"/>
</dbReference>
<feature type="transmembrane region" description="Helical" evidence="1">
    <location>
        <begin position="75"/>
        <end position="99"/>
    </location>
</feature>
<feature type="transmembrane region" description="Helical" evidence="1">
    <location>
        <begin position="45"/>
        <end position="68"/>
    </location>
</feature>
<feature type="transmembrane region" description="Helical" evidence="1">
    <location>
        <begin position="12"/>
        <end position="33"/>
    </location>
</feature>
<evidence type="ECO:0000256" key="1">
    <source>
        <dbReference type="SAM" id="Phobius"/>
    </source>
</evidence>
<keyword evidence="1" id="KW-0472">Membrane</keyword>
<keyword evidence="1" id="KW-1133">Transmembrane helix</keyword>
<reference evidence="2" key="1">
    <citation type="submission" date="2022-01" db="EMBL/GenBank/DDBJ databases">
        <authorList>
            <person name="King R."/>
        </authorList>
    </citation>
    <scope>NUCLEOTIDE SEQUENCE</scope>
</reference>
<protein>
    <submittedName>
        <fullName evidence="2">Uncharacterized protein</fullName>
    </submittedName>
</protein>
<reference evidence="2" key="2">
    <citation type="submission" date="2022-10" db="EMBL/GenBank/DDBJ databases">
        <authorList>
            <consortium name="ENA_rothamsted_submissions"/>
            <consortium name="culmorum"/>
            <person name="King R."/>
        </authorList>
    </citation>
    <scope>NUCLEOTIDE SEQUENCE</scope>
</reference>
<sequence>MLLGSCCGCDLSLVKAGIAVGLLDILSMVSQILLRWKHFSDDFSIIMISIGIFSIAMICAIILIHGIIQMNKSLLLYWMVVAFVRIFLMSLFCGMILYVKPNEQFFFGMEVIGCLILIYSLLLIWQLYFEMKGGDSEHTNLLKDEEASVH</sequence>
<proteinExistence type="predicted"/>
<organism evidence="2 3">
    <name type="scientific">Chironomus riparius</name>
    <dbReference type="NCBI Taxonomy" id="315576"/>
    <lineage>
        <taxon>Eukaryota</taxon>
        <taxon>Metazoa</taxon>
        <taxon>Ecdysozoa</taxon>
        <taxon>Arthropoda</taxon>
        <taxon>Hexapoda</taxon>
        <taxon>Insecta</taxon>
        <taxon>Pterygota</taxon>
        <taxon>Neoptera</taxon>
        <taxon>Endopterygota</taxon>
        <taxon>Diptera</taxon>
        <taxon>Nematocera</taxon>
        <taxon>Chironomoidea</taxon>
        <taxon>Chironomidae</taxon>
        <taxon>Chironominae</taxon>
        <taxon>Chironomus</taxon>
    </lineage>
</organism>
<keyword evidence="3" id="KW-1185">Reference proteome</keyword>
<dbReference type="EMBL" id="OU895878">
    <property type="protein sequence ID" value="CAG9804893.1"/>
    <property type="molecule type" value="Genomic_DNA"/>
</dbReference>
<evidence type="ECO:0000313" key="3">
    <source>
        <dbReference type="Proteomes" id="UP001153620"/>
    </source>
</evidence>
<gene>
    <name evidence="2" type="ORF">CHIRRI_LOCUS7770</name>
</gene>
<keyword evidence="1" id="KW-0812">Transmembrane</keyword>
<feature type="transmembrane region" description="Helical" evidence="1">
    <location>
        <begin position="105"/>
        <end position="128"/>
    </location>
</feature>
<accession>A0A9N9RWK8</accession>
<name>A0A9N9RWK8_9DIPT</name>
<evidence type="ECO:0000313" key="2">
    <source>
        <dbReference type="EMBL" id="CAG9804893.1"/>
    </source>
</evidence>